<keyword evidence="2" id="KW-1185">Reference proteome</keyword>
<reference evidence="2" key="1">
    <citation type="journal article" date="2019" name="Int. J. Syst. Evol. Microbiol.">
        <title>The Global Catalogue of Microorganisms (GCM) 10K type strain sequencing project: providing services to taxonomists for standard genome sequencing and annotation.</title>
        <authorList>
            <consortium name="The Broad Institute Genomics Platform"/>
            <consortium name="The Broad Institute Genome Sequencing Center for Infectious Disease"/>
            <person name="Wu L."/>
            <person name="Ma J."/>
        </authorList>
    </citation>
    <scope>NUCLEOTIDE SEQUENCE [LARGE SCALE GENOMIC DNA]</scope>
    <source>
        <strain evidence="2">CGMCC 1.15111</strain>
    </source>
</reference>
<dbReference type="Proteomes" id="UP000658258">
    <property type="component" value="Unassembled WGS sequence"/>
</dbReference>
<protein>
    <recommendedName>
        <fullName evidence="3">DUF2290 domain-containing protein</fullName>
    </recommendedName>
</protein>
<dbReference type="EMBL" id="BNAG01000003">
    <property type="protein sequence ID" value="GHE67744.1"/>
    <property type="molecule type" value="Genomic_DNA"/>
</dbReference>
<sequence>MKSKAKYLTQIHDMAKFLKSMDLLEEFNPNPEKLGLNLAEIRKLSFEKLWKTHFAGNCYHFHLLDGALINFNVESQSFSYFGNPFDCMTFTDFLHEHGYMDDSDKYVLGPDYEQYVSECAIKEFPFAIRYDYDETSYNEGLHPVSHLHLGINNSTRIGIKKLIDPEAFIYFIVRQLYPEYWQKVLQDSKQISRIEKAKSAMPAIENKYYNKKDQIELYLE</sequence>
<comment type="caution">
    <text evidence="1">The sequence shown here is derived from an EMBL/GenBank/DDBJ whole genome shotgun (WGS) entry which is preliminary data.</text>
</comment>
<name>A0ABQ3I9K1_9BACT</name>
<gene>
    <name evidence="1" type="ORF">GCM10011340_24140</name>
</gene>
<proteinExistence type="predicted"/>
<dbReference type="InterPro" id="IPR018742">
    <property type="entry name" value="DUF2290"/>
</dbReference>
<evidence type="ECO:0008006" key="3">
    <source>
        <dbReference type="Google" id="ProtNLM"/>
    </source>
</evidence>
<evidence type="ECO:0000313" key="2">
    <source>
        <dbReference type="Proteomes" id="UP000658258"/>
    </source>
</evidence>
<dbReference type="Pfam" id="PF10053">
    <property type="entry name" value="DUF2290"/>
    <property type="match status" value="1"/>
</dbReference>
<evidence type="ECO:0000313" key="1">
    <source>
        <dbReference type="EMBL" id="GHE67744.1"/>
    </source>
</evidence>
<organism evidence="1 2">
    <name type="scientific">Roseivirga thermotolerans</name>
    <dbReference type="NCBI Taxonomy" id="1758176"/>
    <lineage>
        <taxon>Bacteria</taxon>
        <taxon>Pseudomonadati</taxon>
        <taxon>Bacteroidota</taxon>
        <taxon>Cytophagia</taxon>
        <taxon>Cytophagales</taxon>
        <taxon>Roseivirgaceae</taxon>
        <taxon>Roseivirga</taxon>
    </lineage>
</organism>
<accession>A0ABQ3I9K1</accession>